<feature type="transmembrane region" description="Helical" evidence="1">
    <location>
        <begin position="119"/>
        <end position="138"/>
    </location>
</feature>
<feature type="transmembrane region" description="Helical" evidence="1">
    <location>
        <begin position="298"/>
        <end position="320"/>
    </location>
</feature>
<keyword evidence="1" id="KW-0812">Transmembrane</keyword>
<dbReference type="eggNOG" id="COG1368">
    <property type="taxonomic scope" value="Bacteria"/>
</dbReference>
<dbReference type="AlphaFoldDB" id="D5U464"/>
<accession>D5U464</accession>
<reference evidence="2 3" key="1">
    <citation type="journal article" date="2010" name="Stand. Genomic Sci.">
        <title>Complete genome sequence of Brachyspira murdochii type strain (56-150).</title>
        <authorList>
            <person name="Pati A."/>
            <person name="Sikorski J."/>
            <person name="Gronow S."/>
            <person name="Munk C."/>
            <person name="Lapidus A."/>
            <person name="Copeland A."/>
            <person name="Glavina Del Tio T."/>
            <person name="Nolan M."/>
            <person name="Lucas S."/>
            <person name="Chen F."/>
            <person name="Tice H."/>
            <person name="Cheng J.F."/>
            <person name="Han C."/>
            <person name="Detter J.C."/>
            <person name="Bruce D."/>
            <person name="Tapia R."/>
            <person name="Goodwin L."/>
            <person name="Pitluck S."/>
            <person name="Liolios K."/>
            <person name="Ivanova N."/>
            <person name="Mavromatis K."/>
            <person name="Mikhailova N."/>
            <person name="Chen A."/>
            <person name="Palaniappan K."/>
            <person name="Land M."/>
            <person name="Hauser L."/>
            <person name="Chang Y.J."/>
            <person name="Jeffries C.D."/>
            <person name="Spring S."/>
            <person name="Rohde M."/>
            <person name="Goker M."/>
            <person name="Bristow J."/>
            <person name="Eisen J.A."/>
            <person name="Markowitz V."/>
            <person name="Hugenholtz P."/>
            <person name="Kyrpides N.C."/>
            <person name="Klenk H.P."/>
        </authorList>
    </citation>
    <scope>NUCLEOTIDE SEQUENCE [LARGE SCALE GENOMIC DNA]</scope>
    <source>
        <strain evidence="3">ATCC 51284 / DSM 12563 / 56-150</strain>
    </source>
</reference>
<keyword evidence="1" id="KW-0472">Membrane</keyword>
<dbReference type="STRING" id="526224.Bmur_2171"/>
<feature type="transmembrane region" description="Helical" evidence="1">
    <location>
        <begin position="271"/>
        <end position="292"/>
    </location>
</feature>
<dbReference type="RefSeq" id="WP_013114616.1">
    <property type="nucleotide sequence ID" value="NC_014150.1"/>
</dbReference>
<protein>
    <submittedName>
        <fullName evidence="2">Uncharacterized protein</fullName>
    </submittedName>
</protein>
<dbReference type="Proteomes" id="UP000001915">
    <property type="component" value="Chromosome"/>
</dbReference>
<feature type="transmembrane region" description="Helical" evidence="1">
    <location>
        <begin position="6"/>
        <end position="31"/>
    </location>
</feature>
<evidence type="ECO:0000313" key="3">
    <source>
        <dbReference type="Proteomes" id="UP000001915"/>
    </source>
</evidence>
<organism evidence="2 3">
    <name type="scientific">Brachyspira murdochii (strain ATCC 51284 / DSM 12563 / 56-150)</name>
    <name type="common">Serpulina murdochii</name>
    <dbReference type="NCBI Taxonomy" id="526224"/>
    <lineage>
        <taxon>Bacteria</taxon>
        <taxon>Pseudomonadati</taxon>
        <taxon>Spirochaetota</taxon>
        <taxon>Spirochaetia</taxon>
        <taxon>Brachyspirales</taxon>
        <taxon>Brachyspiraceae</taxon>
        <taxon>Brachyspira</taxon>
    </lineage>
</organism>
<evidence type="ECO:0000256" key="1">
    <source>
        <dbReference type="SAM" id="Phobius"/>
    </source>
</evidence>
<dbReference type="EMBL" id="CP001959">
    <property type="protein sequence ID" value="ADG72245.1"/>
    <property type="molecule type" value="Genomic_DNA"/>
</dbReference>
<keyword evidence="1" id="KW-1133">Transmembrane helix</keyword>
<dbReference type="KEGG" id="brm:Bmur_2171"/>
<proteinExistence type="predicted"/>
<name>D5U464_BRAM5</name>
<dbReference type="HOGENOM" id="CLU_902149_0_0_12"/>
<sequence>MKNKKTFFICIFPLAFIAVLLIIFSVLGSIYRTGYLNEIKLIENNTYRFRISYYDKVFRNSDIYDVYLDTKNTINDNSFIKNIKMDKKGSPFGTLTTNKAIDINKKIDNIKYTLKIKNIIYFYAFIIYILIFICLYFFKNIKNVFKIFINFIKINKKISMPVLVISFVFIILLLALIILGSIARTGYLNEIKLIENNTYHFRISYYDKVFRNSDIYDVYLDTKKTINDNNFIKDIKMNKKGSPFGTLITDKAIDTEKIDNIKYTLKIKEIIYLYALIIYLFSIFLFYGIWIVKENKLVLVSASLLIIIQIFIYFSLYNYFRLI</sequence>
<gene>
    <name evidence="2" type="ordered locus">Bmur_2171</name>
</gene>
<evidence type="ECO:0000313" key="2">
    <source>
        <dbReference type="EMBL" id="ADG72245.1"/>
    </source>
</evidence>
<dbReference type="OrthoDB" id="175771at2"/>
<feature type="transmembrane region" description="Helical" evidence="1">
    <location>
        <begin position="158"/>
        <end position="183"/>
    </location>
</feature>